<dbReference type="PANTHER" id="PTHR48083">
    <property type="entry name" value="MEDIUM-CHAIN SPECIFIC ACYL-COA DEHYDROGENASE, MITOCHONDRIAL-RELATED"/>
    <property type="match status" value="1"/>
</dbReference>
<accession>A0ABS7PT56</accession>
<dbReference type="InterPro" id="IPR009100">
    <property type="entry name" value="AcylCoA_DH/oxidase_NM_dom_sf"/>
</dbReference>
<name>A0ABS7PT56_9SPHN</name>
<dbReference type="Pfam" id="PF02771">
    <property type="entry name" value="Acyl-CoA_dh_N"/>
    <property type="match status" value="1"/>
</dbReference>
<evidence type="ECO:0000256" key="6">
    <source>
        <dbReference type="ARBA" id="ARBA00023002"/>
    </source>
</evidence>
<evidence type="ECO:0000313" key="15">
    <source>
        <dbReference type="Proteomes" id="UP000706039"/>
    </source>
</evidence>
<sequence length="387" mass="42924">MTVLNVPVPTYMADEEFNLFGDSVGKFLDEHASPETVAGFREQGIVPRAFWEKAAKAGLLALSTPAEYGGMGGDFRHEVVLMHEIGWRGFEGWDVTLHNAIVAPYIEAYGSEEQKRYWLPRMASGETISAIAMTEPGTGSDLQAVRTTAKRDGNHYLINGQKTFITNGQNADLILLVTKTDPDAGAKGVSLILIDTSDAEGFERGRNLDKMGRDSSDTSELFFNDVRVPTANLLGPIEGQGFFQLMEKLPQERLLLAVQCMASIEFVLKITLDYVKERRAFGKAVIDFQNTQFRLAELKTEATIGRVFVDHCVGLHLEGKLDSATASMAKYWISDLLGKITDECLQFFGGYGFMNEYPITQAYKDARVTRIYGGTNEIMKLLIARTL</sequence>
<dbReference type="InterPro" id="IPR009075">
    <property type="entry name" value="AcylCo_DH/oxidase_C"/>
</dbReference>
<dbReference type="EMBL" id="JAINVV010000008">
    <property type="protein sequence ID" value="MBY8824356.1"/>
    <property type="molecule type" value="Genomic_DNA"/>
</dbReference>
<dbReference type="InterPro" id="IPR036250">
    <property type="entry name" value="AcylCo_DH-like_C"/>
</dbReference>
<feature type="domain" description="Acyl-CoA oxidase/dehydrogenase middle" evidence="12">
    <location>
        <begin position="130"/>
        <end position="226"/>
    </location>
</feature>
<dbReference type="Pfam" id="PF02770">
    <property type="entry name" value="Acyl-CoA_dh_M"/>
    <property type="match status" value="1"/>
</dbReference>
<evidence type="ECO:0000259" key="11">
    <source>
        <dbReference type="Pfam" id="PF00441"/>
    </source>
</evidence>
<comment type="cofactor">
    <cofactor evidence="1 10">
        <name>FAD</name>
        <dbReference type="ChEBI" id="CHEBI:57692"/>
    </cofactor>
</comment>
<keyword evidence="4 10" id="KW-0285">Flavoprotein</keyword>
<dbReference type="InterPro" id="IPR013786">
    <property type="entry name" value="AcylCoA_DH/ox_N"/>
</dbReference>
<evidence type="ECO:0000256" key="9">
    <source>
        <dbReference type="ARBA" id="ARBA00042660"/>
    </source>
</evidence>
<keyword evidence="5 10" id="KW-0274">FAD</keyword>
<gene>
    <name evidence="14" type="ORF">K7G82_18775</name>
</gene>
<evidence type="ECO:0000256" key="3">
    <source>
        <dbReference type="ARBA" id="ARBA00009347"/>
    </source>
</evidence>
<dbReference type="Proteomes" id="UP000706039">
    <property type="component" value="Unassembled WGS sequence"/>
</dbReference>
<dbReference type="Gene3D" id="1.10.540.10">
    <property type="entry name" value="Acyl-CoA dehydrogenase/oxidase, N-terminal domain"/>
    <property type="match status" value="1"/>
</dbReference>
<dbReference type="InterPro" id="IPR050741">
    <property type="entry name" value="Acyl-CoA_dehydrogenase"/>
</dbReference>
<dbReference type="RefSeq" id="WP_222991424.1">
    <property type="nucleotide sequence ID" value="NZ_JAINVV010000008.1"/>
</dbReference>
<comment type="caution">
    <text evidence="14">The sequence shown here is derived from an EMBL/GenBank/DDBJ whole genome shotgun (WGS) entry which is preliminary data.</text>
</comment>
<feature type="domain" description="Acyl-CoA dehydrogenase/oxidase N-terminal" evidence="13">
    <location>
        <begin position="15"/>
        <end position="126"/>
    </location>
</feature>
<proteinExistence type="inferred from homology"/>
<dbReference type="InterPro" id="IPR037069">
    <property type="entry name" value="AcylCoA_DH/ox_N_sf"/>
</dbReference>
<feature type="domain" description="Acyl-CoA dehydrogenase/oxidase C-terminal" evidence="11">
    <location>
        <begin position="239"/>
        <end position="386"/>
    </location>
</feature>
<evidence type="ECO:0000256" key="8">
    <source>
        <dbReference type="ARBA" id="ARBA00040394"/>
    </source>
</evidence>
<dbReference type="PANTHER" id="PTHR48083:SF20">
    <property type="entry name" value="LONG-CHAIN SPECIFIC ACYL-COA DEHYDROGENASE, MITOCHONDRIAL"/>
    <property type="match status" value="1"/>
</dbReference>
<dbReference type="SUPFAM" id="SSF56645">
    <property type="entry name" value="Acyl-CoA dehydrogenase NM domain-like"/>
    <property type="match status" value="1"/>
</dbReference>
<keyword evidence="6 10" id="KW-0560">Oxidoreductase</keyword>
<keyword evidence="15" id="KW-1185">Reference proteome</keyword>
<dbReference type="Gene3D" id="2.40.110.10">
    <property type="entry name" value="Butyryl-CoA Dehydrogenase, subunit A, domain 2"/>
    <property type="match status" value="1"/>
</dbReference>
<evidence type="ECO:0000259" key="13">
    <source>
        <dbReference type="Pfam" id="PF02771"/>
    </source>
</evidence>
<dbReference type="Gene3D" id="1.20.140.10">
    <property type="entry name" value="Butyryl-CoA Dehydrogenase, subunit A, domain 3"/>
    <property type="match status" value="1"/>
</dbReference>
<dbReference type="Pfam" id="PF00441">
    <property type="entry name" value="Acyl-CoA_dh_1"/>
    <property type="match status" value="1"/>
</dbReference>
<dbReference type="SUPFAM" id="SSF47203">
    <property type="entry name" value="Acyl-CoA dehydrogenase C-terminal domain-like"/>
    <property type="match status" value="1"/>
</dbReference>
<evidence type="ECO:0000313" key="14">
    <source>
        <dbReference type="EMBL" id="MBY8824356.1"/>
    </source>
</evidence>
<organism evidence="14 15">
    <name type="scientific">Sphingomonas colocasiae</name>
    <dbReference type="NCBI Taxonomy" id="1848973"/>
    <lineage>
        <taxon>Bacteria</taxon>
        <taxon>Pseudomonadati</taxon>
        <taxon>Pseudomonadota</taxon>
        <taxon>Alphaproteobacteria</taxon>
        <taxon>Sphingomonadales</taxon>
        <taxon>Sphingomonadaceae</taxon>
        <taxon>Sphingomonas</taxon>
    </lineage>
</organism>
<protein>
    <recommendedName>
        <fullName evidence="8">Acyl-[acyl-carrier-protein] dehydrogenase MbtN</fullName>
    </recommendedName>
    <alternativeName>
        <fullName evidence="9">Mycobactin synthase protein N</fullName>
    </alternativeName>
</protein>
<evidence type="ECO:0000256" key="5">
    <source>
        <dbReference type="ARBA" id="ARBA00022827"/>
    </source>
</evidence>
<evidence type="ECO:0000256" key="7">
    <source>
        <dbReference type="ARBA" id="ARBA00037085"/>
    </source>
</evidence>
<evidence type="ECO:0000259" key="12">
    <source>
        <dbReference type="Pfam" id="PF02770"/>
    </source>
</evidence>
<comment type="function">
    <text evidence="7">Catalyzes the dehydrogenation at the alpha-beta position of ACP-bound acyl chains. This results in the introduction of a double bond in the lipidic chain, which is further transferred to the epsilon-amino group of lysine residue in the mycobactin core by MbtK.</text>
</comment>
<comment type="similarity">
    <text evidence="3 10">Belongs to the acyl-CoA dehydrogenase family.</text>
</comment>
<evidence type="ECO:0000256" key="10">
    <source>
        <dbReference type="RuleBase" id="RU362125"/>
    </source>
</evidence>
<evidence type="ECO:0000256" key="1">
    <source>
        <dbReference type="ARBA" id="ARBA00001974"/>
    </source>
</evidence>
<dbReference type="InterPro" id="IPR046373">
    <property type="entry name" value="Acyl-CoA_Oxase/DH_mid-dom_sf"/>
</dbReference>
<evidence type="ECO:0000256" key="2">
    <source>
        <dbReference type="ARBA" id="ARBA00005102"/>
    </source>
</evidence>
<evidence type="ECO:0000256" key="4">
    <source>
        <dbReference type="ARBA" id="ARBA00022630"/>
    </source>
</evidence>
<comment type="pathway">
    <text evidence="2">Siderophore biosynthesis; mycobactin biosynthesis.</text>
</comment>
<reference evidence="14 15" key="1">
    <citation type="submission" date="2021-08" db="EMBL/GenBank/DDBJ databases">
        <authorList>
            <person name="Tuo L."/>
        </authorList>
    </citation>
    <scope>NUCLEOTIDE SEQUENCE [LARGE SCALE GENOMIC DNA]</scope>
    <source>
        <strain evidence="14 15">JCM 31229</strain>
    </source>
</reference>
<dbReference type="InterPro" id="IPR006091">
    <property type="entry name" value="Acyl-CoA_Oxase/DH_mid-dom"/>
</dbReference>